<evidence type="ECO:0008006" key="3">
    <source>
        <dbReference type="Google" id="ProtNLM"/>
    </source>
</evidence>
<organism evidence="1 2">
    <name type="scientific">Dactylosporangium maewongense</name>
    <dbReference type="NCBI Taxonomy" id="634393"/>
    <lineage>
        <taxon>Bacteria</taxon>
        <taxon>Bacillati</taxon>
        <taxon>Actinomycetota</taxon>
        <taxon>Actinomycetes</taxon>
        <taxon>Micromonosporales</taxon>
        <taxon>Micromonosporaceae</taxon>
        <taxon>Dactylosporangium</taxon>
    </lineage>
</organism>
<dbReference type="Proteomes" id="UP001501470">
    <property type="component" value="Unassembled WGS sequence"/>
</dbReference>
<accession>A0ABN2C7Q2</accession>
<name>A0ABN2C7Q2_9ACTN</name>
<evidence type="ECO:0000313" key="1">
    <source>
        <dbReference type="EMBL" id="GAA1553850.1"/>
    </source>
</evidence>
<dbReference type="EMBL" id="BAAAQD010000023">
    <property type="protein sequence ID" value="GAA1553850.1"/>
    <property type="molecule type" value="Genomic_DNA"/>
</dbReference>
<protein>
    <recommendedName>
        <fullName evidence="3">DUF3396 domain-containing protein</fullName>
    </recommendedName>
</protein>
<proteinExistence type="predicted"/>
<evidence type="ECO:0000313" key="2">
    <source>
        <dbReference type="Proteomes" id="UP001501470"/>
    </source>
</evidence>
<comment type="caution">
    <text evidence="1">The sequence shown here is derived from an EMBL/GenBank/DDBJ whole genome shotgun (WGS) entry which is preliminary data.</text>
</comment>
<reference evidence="1 2" key="1">
    <citation type="journal article" date="2019" name="Int. J. Syst. Evol. Microbiol.">
        <title>The Global Catalogue of Microorganisms (GCM) 10K type strain sequencing project: providing services to taxonomists for standard genome sequencing and annotation.</title>
        <authorList>
            <consortium name="The Broad Institute Genomics Platform"/>
            <consortium name="The Broad Institute Genome Sequencing Center for Infectious Disease"/>
            <person name="Wu L."/>
            <person name="Ma J."/>
        </authorList>
    </citation>
    <scope>NUCLEOTIDE SEQUENCE [LARGE SCALE GENOMIC DNA]</scope>
    <source>
        <strain evidence="1 2">JCM 15933</strain>
    </source>
</reference>
<keyword evidence="2" id="KW-1185">Reference proteome</keyword>
<gene>
    <name evidence="1" type="ORF">GCM10009827_088280</name>
</gene>
<sequence length="306" mass="33135">MARLHVILCLDSRADAGRVTRMWFELAWSRLAVRLHDGLDANPRAGEDVTGTLMAGRIWETYPPVGMPWCELVRFEGEFDDEVATAQLMHARSWSVFLDGLDQHPGATAYLQAGVVQRAERMPGGRMPGVPDLHVRTWLEGGVRLGLSASPEFLVGTADAERALCGFLREVAAVSDPAYGEVSLDLDGHYGVESLLERFLVGLDSRTRDAIRRTPPRERLKGYSWITVIPAEVAARLGGAAGLPAGGAFHEVVALPAGGIWAQATGRLTDYDHAAARRVFDALRSVLPPGWPTPAEGDGPLVEEAP</sequence>